<dbReference type="Proteomes" id="UP001465755">
    <property type="component" value="Unassembled WGS sequence"/>
</dbReference>
<dbReference type="AlphaFoldDB" id="A0AAW1PBQ9"/>
<dbReference type="PANTHER" id="PTHR31212:SF4">
    <property type="entry name" value="ALPHA-KETOGLUTARATE-DEPENDENT DIOXYGENASE ALKB HOMOLOG 3"/>
    <property type="match status" value="1"/>
</dbReference>
<comment type="similarity">
    <text evidence="1">Belongs to the alkB family.</text>
</comment>
<evidence type="ECO:0000313" key="3">
    <source>
        <dbReference type="EMBL" id="KAK9805888.1"/>
    </source>
</evidence>
<feature type="domain" description="Fe2OG dioxygenase" evidence="2">
    <location>
        <begin position="126"/>
        <end position="241"/>
    </location>
</feature>
<evidence type="ECO:0000256" key="1">
    <source>
        <dbReference type="ARBA" id="ARBA00007879"/>
    </source>
</evidence>
<dbReference type="Gene3D" id="2.60.120.590">
    <property type="entry name" value="Alpha-ketoglutarate-dependent dioxygenase AlkB-like"/>
    <property type="match status" value="1"/>
</dbReference>
<dbReference type="SUPFAM" id="SSF51197">
    <property type="entry name" value="Clavaminate synthase-like"/>
    <property type="match status" value="1"/>
</dbReference>
<comment type="caution">
    <text evidence="3">The sequence shown here is derived from an EMBL/GenBank/DDBJ whole genome shotgun (WGS) entry which is preliminary data.</text>
</comment>
<protein>
    <recommendedName>
        <fullName evidence="2">Fe2OG dioxygenase domain-containing protein</fullName>
    </recommendedName>
</protein>
<dbReference type="InterPro" id="IPR032854">
    <property type="entry name" value="ALKBH3"/>
</dbReference>
<gene>
    <name evidence="3" type="ORF">WJX73_001594</name>
</gene>
<evidence type="ECO:0000259" key="2">
    <source>
        <dbReference type="PROSITE" id="PS51471"/>
    </source>
</evidence>
<organism evidence="3 4">
    <name type="scientific">Symbiochloris irregularis</name>
    <dbReference type="NCBI Taxonomy" id="706552"/>
    <lineage>
        <taxon>Eukaryota</taxon>
        <taxon>Viridiplantae</taxon>
        <taxon>Chlorophyta</taxon>
        <taxon>core chlorophytes</taxon>
        <taxon>Trebouxiophyceae</taxon>
        <taxon>Trebouxiales</taxon>
        <taxon>Trebouxiaceae</taxon>
        <taxon>Symbiochloris</taxon>
    </lineage>
</organism>
<evidence type="ECO:0000313" key="4">
    <source>
        <dbReference type="Proteomes" id="UP001465755"/>
    </source>
</evidence>
<dbReference type="PANTHER" id="PTHR31212">
    <property type="entry name" value="ALPHA-KETOGLUTARATE-DEPENDENT DIOXYGENASE ALKB HOMOLOG 3"/>
    <property type="match status" value="1"/>
</dbReference>
<dbReference type="GO" id="GO:0051213">
    <property type="term" value="F:dioxygenase activity"/>
    <property type="evidence" value="ECO:0007669"/>
    <property type="project" value="InterPro"/>
</dbReference>
<keyword evidence="4" id="KW-1185">Reference proteome</keyword>
<reference evidence="3 4" key="1">
    <citation type="journal article" date="2024" name="Nat. Commun.">
        <title>Phylogenomics reveals the evolutionary origins of lichenization in chlorophyte algae.</title>
        <authorList>
            <person name="Puginier C."/>
            <person name="Libourel C."/>
            <person name="Otte J."/>
            <person name="Skaloud P."/>
            <person name="Haon M."/>
            <person name="Grisel S."/>
            <person name="Petersen M."/>
            <person name="Berrin J.G."/>
            <person name="Delaux P.M."/>
            <person name="Dal Grande F."/>
            <person name="Keller J."/>
        </authorList>
    </citation>
    <scope>NUCLEOTIDE SEQUENCE [LARGE SCALE GENOMIC DNA]</scope>
    <source>
        <strain evidence="3 4">SAG 2036</strain>
    </source>
</reference>
<sequence length="253" mass="28017">MSVPTALINDHLDAHFLATDQRPSHKRQKRELALDQLTPCELIRDFLPEDLAARLLQQLLKDSESWTQGTWWIAGKEHTAPRSSSYYSVGDREALERHKDSGNALDVSSRVAMAAGPASLQTAAQLCTYALANLYKDGQQGVGAHSDKLTQLGPRPTIASLSLGASRLFRVRRAGTVDAAAEGREPAVELADLMLPHNTLVIMFPPTQEEWRHEVPKTKSQCKPHPASGTARLNLTFRSLKPEWQRIGRVNES</sequence>
<dbReference type="PROSITE" id="PS51471">
    <property type="entry name" value="FE2OG_OXY"/>
    <property type="match status" value="1"/>
</dbReference>
<dbReference type="InterPro" id="IPR027450">
    <property type="entry name" value="AlkB-like"/>
</dbReference>
<dbReference type="InterPro" id="IPR005123">
    <property type="entry name" value="Oxoglu/Fe-dep_dioxygenase_dom"/>
</dbReference>
<accession>A0AAW1PBQ9</accession>
<proteinExistence type="inferred from homology"/>
<dbReference type="EMBL" id="JALJOQ010000040">
    <property type="protein sequence ID" value="KAK9805888.1"/>
    <property type="molecule type" value="Genomic_DNA"/>
</dbReference>
<name>A0AAW1PBQ9_9CHLO</name>
<dbReference type="InterPro" id="IPR037151">
    <property type="entry name" value="AlkB-like_sf"/>
</dbReference>
<dbReference type="GO" id="GO:0006307">
    <property type="term" value="P:DNA alkylation repair"/>
    <property type="evidence" value="ECO:0007669"/>
    <property type="project" value="InterPro"/>
</dbReference>
<dbReference type="Pfam" id="PF13532">
    <property type="entry name" value="2OG-FeII_Oxy_2"/>
    <property type="match status" value="1"/>
</dbReference>